<feature type="domain" description="FAD-binding FR-type" evidence="1">
    <location>
        <begin position="13"/>
        <end position="147"/>
    </location>
</feature>
<dbReference type="PROSITE" id="PS51384">
    <property type="entry name" value="FAD_FR"/>
    <property type="match status" value="1"/>
</dbReference>
<dbReference type="EMBL" id="VFON01000001">
    <property type="protein sequence ID" value="TQL42108.1"/>
    <property type="molecule type" value="Genomic_DNA"/>
</dbReference>
<keyword evidence="3" id="KW-1185">Reference proteome</keyword>
<organism evidence="2 3">
    <name type="scientific">Leucobacter komagatae</name>
    <dbReference type="NCBI Taxonomy" id="55969"/>
    <lineage>
        <taxon>Bacteria</taxon>
        <taxon>Bacillati</taxon>
        <taxon>Actinomycetota</taxon>
        <taxon>Actinomycetes</taxon>
        <taxon>Micrococcales</taxon>
        <taxon>Microbacteriaceae</taxon>
        <taxon>Leucobacter</taxon>
    </lineage>
</organism>
<dbReference type="Gene3D" id="2.40.30.10">
    <property type="entry name" value="Translation factors"/>
    <property type="match status" value="1"/>
</dbReference>
<dbReference type="InterPro" id="IPR017938">
    <property type="entry name" value="Riboflavin_synthase-like_b-brl"/>
</dbReference>
<dbReference type="CDD" id="cd06193">
    <property type="entry name" value="siderophore_interacting"/>
    <property type="match status" value="1"/>
</dbReference>
<name>A0A542Y207_9MICO</name>
<dbReference type="PANTHER" id="PTHR30157">
    <property type="entry name" value="FERRIC REDUCTASE, NADPH-DEPENDENT"/>
    <property type="match status" value="1"/>
</dbReference>
<dbReference type="Gene3D" id="3.40.50.80">
    <property type="entry name" value="Nucleotide-binding domain of ferredoxin-NADP reductase (FNR) module"/>
    <property type="match status" value="1"/>
</dbReference>
<dbReference type="InterPro" id="IPR039374">
    <property type="entry name" value="SIP_fam"/>
</dbReference>
<reference evidence="2 3" key="1">
    <citation type="submission" date="2019-06" db="EMBL/GenBank/DDBJ databases">
        <title>Sequencing the genomes of 1000 actinobacteria strains.</title>
        <authorList>
            <person name="Klenk H.-P."/>
        </authorList>
    </citation>
    <scope>NUCLEOTIDE SEQUENCE [LARGE SCALE GENOMIC DNA]</scope>
    <source>
        <strain evidence="2 3">DSM 8803</strain>
    </source>
</reference>
<protein>
    <submittedName>
        <fullName evidence="2">NADPH-dependent ferric siderophore reductase</fullName>
    </submittedName>
</protein>
<sequence>MPVSARAVQLMPVGVRPLRVSRLTEVTPMMRRITFTGAALDTQTDQAGNLTPAFSSPGFDDDIRLLFPYPGELTPVLPEIEHGRVTFAPGRRPIARAYTVRRFDPTTRELDIDIVLHGTGVASTWASTVSVGDVMYVVGPGKTVEPPSDADTLLVLGDDTAIPAVARLLEELPDRATGEVLLSVPGEEYRYELQAPAGVRVRWIYADALAAPSSSPLLTALQGLTLPRENLAVWVAGEQAEVREIRRFLVETWELPRAAISFTGYWKRGQSGVPVPDAPDAT</sequence>
<dbReference type="AlphaFoldDB" id="A0A542Y207"/>
<dbReference type="InterPro" id="IPR007037">
    <property type="entry name" value="SIP_rossman_dom"/>
</dbReference>
<dbReference type="InterPro" id="IPR039261">
    <property type="entry name" value="FNR_nucleotide-bd"/>
</dbReference>
<comment type="caution">
    <text evidence="2">The sequence shown here is derived from an EMBL/GenBank/DDBJ whole genome shotgun (WGS) entry which is preliminary data.</text>
</comment>
<dbReference type="SUPFAM" id="SSF63380">
    <property type="entry name" value="Riboflavin synthase domain-like"/>
    <property type="match status" value="1"/>
</dbReference>
<evidence type="ECO:0000259" key="1">
    <source>
        <dbReference type="PROSITE" id="PS51384"/>
    </source>
</evidence>
<dbReference type="OrthoDB" id="9814826at2"/>
<dbReference type="PANTHER" id="PTHR30157:SF0">
    <property type="entry name" value="NADPH-DEPENDENT FERRIC-CHELATE REDUCTASE"/>
    <property type="match status" value="1"/>
</dbReference>
<dbReference type="RefSeq" id="WP_141885609.1">
    <property type="nucleotide sequence ID" value="NZ_BAAAUY010000023.1"/>
</dbReference>
<accession>A0A542Y207</accession>
<gene>
    <name evidence="2" type="ORF">FB468_0089</name>
</gene>
<dbReference type="InterPro" id="IPR013113">
    <property type="entry name" value="SIP_FAD-bd"/>
</dbReference>
<evidence type="ECO:0000313" key="2">
    <source>
        <dbReference type="EMBL" id="TQL42108.1"/>
    </source>
</evidence>
<dbReference type="Pfam" id="PF08021">
    <property type="entry name" value="FAD_binding_9"/>
    <property type="match status" value="1"/>
</dbReference>
<proteinExistence type="predicted"/>
<dbReference type="Proteomes" id="UP000319094">
    <property type="component" value="Unassembled WGS sequence"/>
</dbReference>
<evidence type="ECO:0000313" key="3">
    <source>
        <dbReference type="Proteomes" id="UP000319094"/>
    </source>
</evidence>
<dbReference type="Pfam" id="PF04954">
    <property type="entry name" value="SIP"/>
    <property type="match status" value="1"/>
</dbReference>
<dbReference type="InterPro" id="IPR017927">
    <property type="entry name" value="FAD-bd_FR_type"/>
</dbReference>
<dbReference type="GO" id="GO:0016491">
    <property type="term" value="F:oxidoreductase activity"/>
    <property type="evidence" value="ECO:0007669"/>
    <property type="project" value="InterPro"/>
</dbReference>